<dbReference type="EMBL" id="JAGSPD010000003">
    <property type="protein sequence ID" value="MBV7268619.1"/>
    <property type="molecule type" value="Genomic_DNA"/>
</dbReference>
<gene>
    <name evidence="2" type="ORF">KCG49_05335</name>
</gene>
<evidence type="ECO:0000256" key="1">
    <source>
        <dbReference type="SAM" id="Phobius"/>
    </source>
</evidence>
<sequence length="151" mass="17660">MKKQTVLYILLIFLIISNGFFLVHYLCKNFRKGHKPGYFIVKELNFDEKQMSDYDSVSDLHFDKMKSVSKEIMNLKGAMFSKISDDGVPQAYLDSITDLIAVKEKERDMEVFRHLQKVRGICNAEQKERFSKIVGDAMKRRGHKGKYRGRN</sequence>
<dbReference type="RefSeq" id="WP_218545163.1">
    <property type="nucleotide sequence ID" value="NZ_JAGSPD010000003.1"/>
</dbReference>
<name>A0A9X1F7F9_9FLAO</name>
<reference evidence="2" key="1">
    <citation type="submission" date="2021-04" db="EMBL/GenBank/DDBJ databases">
        <authorList>
            <person name="Pira H."/>
            <person name="Risdian C."/>
            <person name="Wink J."/>
        </authorList>
    </citation>
    <scope>NUCLEOTIDE SEQUENCE</scope>
    <source>
        <strain evidence="2">WHY3</strain>
    </source>
</reference>
<keyword evidence="1" id="KW-0472">Membrane</keyword>
<dbReference type="AlphaFoldDB" id="A0A9X1F7F9"/>
<feature type="transmembrane region" description="Helical" evidence="1">
    <location>
        <begin position="6"/>
        <end position="27"/>
    </location>
</feature>
<organism evidence="2 3">
    <name type="scientific">Winogradskyella luteola</name>
    <dbReference type="NCBI Taxonomy" id="2828330"/>
    <lineage>
        <taxon>Bacteria</taxon>
        <taxon>Pseudomonadati</taxon>
        <taxon>Bacteroidota</taxon>
        <taxon>Flavobacteriia</taxon>
        <taxon>Flavobacteriales</taxon>
        <taxon>Flavobacteriaceae</taxon>
        <taxon>Winogradskyella</taxon>
    </lineage>
</organism>
<proteinExistence type="predicted"/>
<keyword evidence="1" id="KW-0812">Transmembrane</keyword>
<evidence type="ECO:0000313" key="2">
    <source>
        <dbReference type="EMBL" id="MBV7268619.1"/>
    </source>
</evidence>
<protein>
    <recommendedName>
        <fullName evidence="4">Periplasmic heavy metal sensor</fullName>
    </recommendedName>
</protein>
<comment type="caution">
    <text evidence="2">The sequence shown here is derived from an EMBL/GenBank/DDBJ whole genome shotgun (WGS) entry which is preliminary data.</text>
</comment>
<keyword evidence="3" id="KW-1185">Reference proteome</keyword>
<evidence type="ECO:0000313" key="3">
    <source>
        <dbReference type="Proteomes" id="UP001138894"/>
    </source>
</evidence>
<evidence type="ECO:0008006" key="4">
    <source>
        <dbReference type="Google" id="ProtNLM"/>
    </source>
</evidence>
<accession>A0A9X1F7F9</accession>
<keyword evidence="1" id="KW-1133">Transmembrane helix</keyword>
<dbReference type="Proteomes" id="UP001138894">
    <property type="component" value="Unassembled WGS sequence"/>
</dbReference>